<evidence type="ECO:0000256" key="1">
    <source>
        <dbReference type="SAM" id="Phobius"/>
    </source>
</evidence>
<feature type="transmembrane region" description="Helical" evidence="1">
    <location>
        <begin position="13"/>
        <end position="33"/>
    </location>
</feature>
<keyword evidence="1" id="KW-0812">Transmembrane</keyword>
<gene>
    <name evidence="2" type="ORF">VCHENC02_2342A</name>
</gene>
<sequence length="77" mass="8409">MNFFLDLLSHRKFASKILTILIISIGALTAYNLPLAEKPRFDLGKGDIVTVYPGASAKDIESNITSKIEKELLSISG</sequence>
<keyword evidence="1" id="KW-0472">Membrane</keyword>
<comment type="caution">
    <text evidence="2">The sequence shown here is derived from an EMBL/GenBank/DDBJ whole genome shotgun (WGS) entry which is preliminary data.</text>
</comment>
<name>A0A454D085_VIBHA</name>
<dbReference type="EMBL" id="AJSR01000909">
    <property type="protein sequence ID" value="EKM32069.1"/>
    <property type="molecule type" value="Genomic_DNA"/>
</dbReference>
<dbReference type="SUPFAM" id="SSF82693">
    <property type="entry name" value="Multidrug efflux transporter AcrB pore domain, PN1, PN2, PC1 and PC2 subdomains"/>
    <property type="match status" value="1"/>
</dbReference>
<dbReference type="AlphaFoldDB" id="A0A454D085"/>
<feature type="non-terminal residue" evidence="2">
    <location>
        <position position="77"/>
    </location>
</feature>
<dbReference type="PANTHER" id="PTHR32063">
    <property type="match status" value="1"/>
</dbReference>
<accession>A0A454D085</accession>
<keyword evidence="1" id="KW-1133">Transmembrane helix</keyword>
<dbReference type="GO" id="GO:0005886">
    <property type="term" value="C:plasma membrane"/>
    <property type="evidence" value="ECO:0007669"/>
    <property type="project" value="TreeGrafter"/>
</dbReference>
<evidence type="ECO:0000313" key="2">
    <source>
        <dbReference type="EMBL" id="EKM32069.1"/>
    </source>
</evidence>
<protein>
    <submittedName>
        <fullName evidence="2">AcrB/AcrD/AcrF family protein</fullName>
    </submittedName>
</protein>
<dbReference type="PRINTS" id="PR00702">
    <property type="entry name" value="ACRIFLAVINRP"/>
</dbReference>
<dbReference type="PANTHER" id="PTHR32063:SF24">
    <property type="entry name" value="CATION EFFLUX SYSTEM (ACRB_ACRD_ACRF FAMILY)"/>
    <property type="match status" value="1"/>
</dbReference>
<organism evidence="2 3">
    <name type="scientific">Vibrio harveyi</name>
    <name type="common">Beneckea harveyi</name>
    <dbReference type="NCBI Taxonomy" id="669"/>
    <lineage>
        <taxon>Bacteria</taxon>
        <taxon>Pseudomonadati</taxon>
        <taxon>Pseudomonadota</taxon>
        <taxon>Gammaproteobacteria</taxon>
        <taxon>Vibrionales</taxon>
        <taxon>Vibrionaceae</taxon>
        <taxon>Vibrio</taxon>
    </lineage>
</organism>
<dbReference type="Gene3D" id="3.30.70.1430">
    <property type="entry name" value="Multidrug efflux transporter AcrB pore domain"/>
    <property type="match status" value="1"/>
</dbReference>
<dbReference type="GO" id="GO:0042910">
    <property type="term" value="F:xenobiotic transmembrane transporter activity"/>
    <property type="evidence" value="ECO:0007669"/>
    <property type="project" value="TreeGrafter"/>
</dbReference>
<reference evidence="2 3" key="1">
    <citation type="submission" date="2012-10" db="EMBL/GenBank/DDBJ databases">
        <title>Genome sequence of Vibrio Cholerae HENC-02.</title>
        <authorList>
            <person name="Eppinger M."/>
            <person name="Hasan N.A."/>
            <person name="Sengamalay N."/>
            <person name="Hine E."/>
            <person name="Su Q."/>
            <person name="Daugherty S.C."/>
            <person name="Young S."/>
            <person name="Sadzewicz L."/>
            <person name="Tallon L."/>
            <person name="Cebula T.A."/>
            <person name="Ravel J."/>
            <person name="Colwell R.R."/>
        </authorList>
    </citation>
    <scope>NUCLEOTIDE SEQUENCE [LARGE SCALE GENOMIC DNA]</scope>
    <source>
        <strain evidence="2 3">HENC-02</strain>
    </source>
</reference>
<proteinExistence type="predicted"/>
<dbReference type="Pfam" id="PF00873">
    <property type="entry name" value="ACR_tran"/>
    <property type="match status" value="1"/>
</dbReference>
<evidence type="ECO:0000313" key="3">
    <source>
        <dbReference type="Proteomes" id="UP000008367"/>
    </source>
</evidence>
<dbReference type="InterPro" id="IPR001036">
    <property type="entry name" value="Acrflvin-R"/>
</dbReference>
<dbReference type="Gene3D" id="1.20.1640.10">
    <property type="entry name" value="Multidrug efflux transporter AcrB transmembrane domain"/>
    <property type="match status" value="1"/>
</dbReference>
<dbReference type="Proteomes" id="UP000008367">
    <property type="component" value="Unassembled WGS sequence"/>
</dbReference>